<dbReference type="EMBL" id="CP030041">
    <property type="protein sequence ID" value="AWW33049.1"/>
    <property type="molecule type" value="Genomic_DNA"/>
</dbReference>
<evidence type="ECO:0000313" key="2">
    <source>
        <dbReference type="EMBL" id="AWW33049.1"/>
    </source>
</evidence>
<dbReference type="KEGG" id="est:DN752_04600"/>
<keyword evidence="1" id="KW-0732">Signal</keyword>
<dbReference type="InterPro" id="IPR046601">
    <property type="entry name" value="DUF6660"/>
</dbReference>
<feature type="signal peptide" evidence="1">
    <location>
        <begin position="1"/>
        <end position="21"/>
    </location>
</feature>
<protein>
    <recommendedName>
        <fullName evidence="4">DUF2946 domain-containing protein</fullName>
    </recommendedName>
</protein>
<evidence type="ECO:0008006" key="4">
    <source>
        <dbReference type="Google" id="ProtNLM"/>
    </source>
</evidence>
<dbReference type="AlphaFoldDB" id="A0A2Z4IQP4"/>
<evidence type="ECO:0000256" key="1">
    <source>
        <dbReference type="SAM" id="SignalP"/>
    </source>
</evidence>
<proteinExistence type="predicted"/>
<feature type="chain" id="PRO_5016329288" description="DUF2946 domain-containing protein" evidence="1">
    <location>
        <begin position="22"/>
        <end position="106"/>
    </location>
</feature>
<accession>A0A2Z4IQP4</accession>
<evidence type="ECO:0000313" key="3">
    <source>
        <dbReference type="Proteomes" id="UP000248688"/>
    </source>
</evidence>
<dbReference type="OrthoDB" id="997115at2"/>
<keyword evidence="3" id="KW-1185">Reference proteome</keyword>
<gene>
    <name evidence="2" type="ORF">DN752_04600</name>
</gene>
<reference evidence="2 3" key="1">
    <citation type="submission" date="2018-06" db="EMBL/GenBank/DDBJ databases">
        <title>Echinicola strongylocentroti sp. nov., isolated from a sea urchin Strongylocentrotus intermedius.</title>
        <authorList>
            <person name="Bae S.S."/>
        </authorList>
    </citation>
    <scope>NUCLEOTIDE SEQUENCE [LARGE SCALE GENOMIC DNA]</scope>
    <source>
        <strain evidence="2 3">MEBiC08714</strain>
    </source>
</reference>
<sequence length="106" mass="11729">MKIACYILSLYFIVLAGMTCADSVPLNDDKENVTVVNTADNHPNHEHNQGGDGCSPLCVCHCCHLHFFPVAEVVFSHPVKLPVTFFSHYQGLESIEISEFLKPPIS</sequence>
<name>A0A2Z4IQP4_9BACT</name>
<dbReference type="Proteomes" id="UP000248688">
    <property type="component" value="Chromosome"/>
</dbReference>
<organism evidence="2 3">
    <name type="scientific">Echinicola strongylocentroti</name>
    <dbReference type="NCBI Taxonomy" id="1795355"/>
    <lineage>
        <taxon>Bacteria</taxon>
        <taxon>Pseudomonadati</taxon>
        <taxon>Bacteroidota</taxon>
        <taxon>Cytophagia</taxon>
        <taxon>Cytophagales</taxon>
        <taxon>Cyclobacteriaceae</taxon>
        <taxon>Echinicola</taxon>
    </lineage>
</organism>
<dbReference type="RefSeq" id="WP_083892023.1">
    <property type="nucleotide sequence ID" value="NZ_CP030041.1"/>
</dbReference>
<dbReference type="Pfam" id="PF20365">
    <property type="entry name" value="DUF6660"/>
    <property type="match status" value="1"/>
</dbReference>